<proteinExistence type="predicted"/>
<gene>
    <name evidence="2" type="ORF">DCAR_0625097</name>
</gene>
<reference evidence="2" key="2">
    <citation type="submission" date="2022-03" db="EMBL/GenBank/DDBJ databases">
        <title>Draft title - Genomic analysis of global carrot germplasm unveils the trajectory of domestication and the origin of high carotenoid orange carrot.</title>
        <authorList>
            <person name="Iorizzo M."/>
            <person name="Ellison S."/>
            <person name="Senalik D."/>
            <person name="Macko-Podgorni A."/>
            <person name="Grzebelus D."/>
            <person name="Bostan H."/>
            <person name="Rolling W."/>
            <person name="Curaba J."/>
            <person name="Simon P."/>
        </authorList>
    </citation>
    <scope>NUCLEOTIDE SEQUENCE</scope>
    <source>
        <tissue evidence="2">Leaf</tissue>
    </source>
</reference>
<organism evidence="2 3">
    <name type="scientific">Daucus carota subsp. sativus</name>
    <name type="common">Carrot</name>
    <dbReference type="NCBI Taxonomy" id="79200"/>
    <lineage>
        <taxon>Eukaryota</taxon>
        <taxon>Viridiplantae</taxon>
        <taxon>Streptophyta</taxon>
        <taxon>Embryophyta</taxon>
        <taxon>Tracheophyta</taxon>
        <taxon>Spermatophyta</taxon>
        <taxon>Magnoliopsida</taxon>
        <taxon>eudicotyledons</taxon>
        <taxon>Gunneridae</taxon>
        <taxon>Pentapetalae</taxon>
        <taxon>asterids</taxon>
        <taxon>campanulids</taxon>
        <taxon>Apiales</taxon>
        <taxon>Apiaceae</taxon>
        <taxon>Apioideae</taxon>
        <taxon>Scandiceae</taxon>
        <taxon>Daucinae</taxon>
        <taxon>Daucus</taxon>
        <taxon>Daucus sect. Daucus</taxon>
    </lineage>
</organism>
<protein>
    <submittedName>
        <fullName evidence="2">Uncharacterized protein</fullName>
    </submittedName>
</protein>
<dbReference type="EMBL" id="CP093348">
    <property type="protein sequence ID" value="WOH05677.1"/>
    <property type="molecule type" value="Genomic_DNA"/>
</dbReference>
<feature type="compositionally biased region" description="Basic and acidic residues" evidence="1">
    <location>
        <begin position="10"/>
        <end position="22"/>
    </location>
</feature>
<keyword evidence="3" id="KW-1185">Reference proteome</keyword>
<evidence type="ECO:0000256" key="1">
    <source>
        <dbReference type="SAM" id="MobiDB-lite"/>
    </source>
</evidence>
<accession>A0AAF1B6F5</accession>
<dbReference type="Proteomes" id="UP000077755">
    <property type="component" value="Chromosome 6"/>
</dbReference>
<evidence type="ECO:0000313" key="2">
    <source>
        <dbReference type="EMBL" id="WOH05677.1"/>
    </source>
</evidence>
<evidence type="ECO:0000313" key="3">
    <source>
        <dbReference type="Proteomes" id="UP000077755"/>
    </source>
</evidence>
<feature type="compositionally biased region" description="Basic and acidic residues" evidence="1">
    <location>
        <begin position="29"/>
        <end position="43"/>
    </location>
</feature>
<reference evidence="2" key="1">
    <citation type="journal article" date="2016" name="Nat. Genet.">
        <title>A high-quality carrot genome assembly provides new insights into carotenoid accumulation and asterid genome evolution.</title>
        <authorList>
            <person name="Iorizzo M."/>
            <person name="Ellison S."/>
            <person name="Senalik D."/>
            <person name="Zeng P."/>
            <person name="Satapoomin P."/>
            <person name="Huang J."/>
            <person name="Bowman M."/>
            <person name="Iovene M."/>
            <person name="Sanseverino W."/>
            <person name="Cavagnaro P."/>
            <person name="Yildiz M."/>
            <person name="Macko-Podgorni A."/>
            <person name="Moranska E."/>
            <person name="Grzebelus E."/>
            <person name="Grzebelus D."/>
            <person name="Ashrafi H."/>
            <person name="Zheng Z."/>
            <person name="Cheng S."/>
            <person name="Spooner D."/>
            <person name="Van Deynze A."/>
            <person name="Simon P."/>
        </authorList>
    </citation>
    <scope>NUCLEOTIDE SEQUENCE</scope>
    <source>
        <tissue evidence="2">Leaf</tissue>
    </source>
</reference>
<name>A0AAF1B6F5_DAUCS</name>
<feature type="region of interest" description="Disordered" evidence="1">
    <location>
        <begin position="1"/>
        <end position="43"/>
    </location>
</feature>
<dbReference type="AlphaFoldDB" id="A0AAF1B6F5"/>
<sequence length="61" mass="7145">MFAGSKRVKSRSESTGESKTERWVSSQREPVKKDGVDEKERRKRELEKVENAIYLMCWGPN</sequence>